<dbReference type="OrthoDB" id="8187571at2759"/>
<evidence type="ECO:0000313" key="2">
    <source>
        <dbReference type="Proteomes" id="UP000801492"/>
    </source>
</evidence>
<accession>A0A8K0DFR8</accession>
<name>A0A8K0DFR8_IGNLU</name>
<dbReference type="EMBL" id="VTPC01001206">
    <property type="protein sequence ID" value="KAF2902717.1"/>
    <property type="molecule type" value="Genomic_DNA"/>
</dbReference>
<sequence>MPTNPMEVLVNVQPLWLEMGMRHQEYNGIRQDPCEAKLLEKDLPHLGYRGHSALKWLEEDDGVERRVRTFTDSVGATGSKYAARKVFSSGQEDILVKYIKKCLRMNYGMTYEQIRVLAYDYAKIILYYCKYPERWDLRKKAGKAQVDEFFSNYESVLEKFKFAPDRIFNLDETGITTVLSPPKDAAPKGKKQIGLVASADRGKLPLDVGVSGPFKGKCAVSLNDWMSSNPGRTVTVKHVPRLTKKPFLETFSPPFNDEDFDVTLVYRKQSTAKPSDAQVNQEND</sequence>
<gene>
    <name evidence="1" type="ORF">ILUMI_03469</name>
</gene>
<organism evidence="1 2">
    <name type="scientific">Ignelater luminosus</name>
    <name type="common">Cucubano</name>
    <name type="synonym">Pyrophorus luminosus</name>
    <dbReference type="NCBI Taxonomy" id="2038154"/>
    <lineage>
        <taxon>Eukaryota</taxon>
        <taxon>Metazoa</taxon>
        <taxon>Ecdysozoa</taxon>
        <taxon>Arthropoda</taxon>
        <taxon>Hexapoda</taxon>
        <taxon>Insecta</taxon>
        <taxon>Pterygota</taxon>
        <taxon>Neoptera</taxon>
        <taxon>Endopterygota</taxon>
        <taxon>Coleoptera</taxon>
        <taxon>Polyphaga</taxon>
        <taxon>Elateriformia</taxon>
        <taxon>Elateroidea</taxon>
        <taxon>Elateridae</taxon>
        <taxon>Agrypninae</taxon>
        <taxon>Pyrophorini</taxon>
        <taxon>Ignelater</taxon>
    </lineage>
</organism>
<dbReference type="Proteomes" id="UP000801492">
    <property type="component" value="Unassembled WGS sequence"/>
</dbReference>
<protein>
    <recommendedName>
        <fullName evidence="3">DDE-1 domain-containing protein</fullName>
    </recommendedName>
</protein>
<dbReference type="AlphaFoldDB" id="A0A8K0DFR8"/>
<proteinExistence type="predicted"/>
<keyword evidence="2" id="KW-1185">Reference proteome</keyword>
<reference evidence="1" key="1">
    <citation type="submission" date="2019-08" db="EMBL/GenBank/DDBJ databases">
        <title>The genome of the North American firefly Photinus pyralis.</title>
        <authorList>
            <consortium name="Photinus pyralis genome working group"/>
            <person name="Fallon T.R."/>
            <person name="Sander Lower S.E."/>
            <person name="Weng J.-K."/>
        </authorList>
    </citation>
    <scope>NUCLEOTIDE SEQUENCE</scope>
    <source>
        <strain evidence="1">TRF0915ILg1</strain>
        <tissue evidence="1">Whole body</tissue>
    </source>
</reference>
<evidence type="ECO:0000313" key="1">
    <source>
        <dbReference type="EMBL" id="KAF2902717.1"/>
    </source>
</evidence>
<evidence type="ECO:0008006" key="3">
    <source>
        <dbReference type="Google" id="ProtNLM"/>
    </source>
</evidence>
<comment type="caution">
    <text evidence="1">The sequence shown here is derived from an EMBL/GenBank/DDBJ whole genome shotgun (WGS) entry which is preliminary data.</text>
</comment>